<dbReference type="RefSeq" id="WP_084071705.1">
    <property type="nucleotide sequence ID" value="NZ_FWXY01000038.1"/>
</dbReference>
<evidence type="ECO:0000256" key="9">
    <source>
        <dbReference type="ARBA" id="ARBA00023002"/>
    </source>
</evidence>
<evidence type="ECO:0000256" key="10">
    <source>
        <dbReference type="ARBA" id="ARBA00023004"/>
    </source>
</evidence>
<evidence type="ECO:0000256" key="13">
    <source>
        <dbReference type="ARBA" id="ARBA00048332"/>
    </source>
</evidence>
<evidence type="ECO:0000256" key="11">
    <source>
        <dbReference type="ARBA" id="ARBA00023014"/>
    </source>
</evidence>
<proteinExistence type="predicted"/>
<evidence type="ECO:0000256" key="4">
    <source>
        <dbReference type="ARBA" id="ARBA00017710"/>
    </source>
</evidence>
<evidence type="ECO:0000256" key="7">
    <source>
        <dbReference type="ARBA" id="ARBA00022723"/>
    </source>
</evidence>
<dbReference type="Gene3D" id="3.40.50.970">
    <property type="match status" value="2"/>
</dbReference>
<comment type="function">
    <text evidence="1 14">Catalyzes the ferredoxin-dependent oxidative decarboxylation of arylpyruvates.</text>
</comment>
<dbReference type="Gene3D" id="3.40.50.920">
    <property type="match status" value="1"/>
</dbReference>
<evidence type="ECO:0000256" key="8">
    <source>
        <dbReference type="ARBA" id="ARBA00022982"/>
    </source>
</evidence>
<dbReference type="InterPro" id="IPR017896">
    <property type="entry name" value="4Fe4S_Fe-S-bd"/>
</dbReference>
<keyword evidence="17" id="KW-1185">Reference proteome</keyword>
<evidence type="ECO:0000256" key="12">
    <source>
        <dbReference type="ARBA" id="ARBA00030514"/>
    </source>
</evidence>
<dbReference type="OrthoDB" id="9804603at2"/>
<keyword evidence="10 14" id="KW-0408">Iron</keyword>
<dbReference type="EC" id="1.2.7.8" evidence="3 14"/>
<dbReference type="GO" id="GO:0044281">
    <property type="term" value="P:small molecule metabolic process"/>
    <property type="evidence" value="ECO:0007669"/>
    <property type="project" value="UniProtKB-ARBA"/>
</dbReference>
<evidence type="ECO:0000313" key="17">
    <source>
        <dbReference type="Proteomes" id="UP000192418"/>
    </source>
</evidence>
<name>A0A1W2EPV8_9BACT</name>
<keyword evidence="5 14" id="KW-0813">Transport</keyword>
<dbReference type="PROSITE" id="PS51379">
    <property type="entry name" value="4FE4S_FER_2"/>
    <property type="match status" value="1"/>
</dbReference>
<dbReference type="PROSITE" id="PS00198">
    <property type="entry name" value="4FE4S_FER_1"/>
    <property type="match status" value="1"/>
</dbReference>
<dbReference type="EMBL" id="FWXY01000038">
    <property type="protein sequence ID" value="SMD11720.1"/>
    <property type="molecule type" value="Genomic_DNA"/>
</dbReference>
<evidence type="ECO:0000256" key="6">
    <source>
        <dbReference type="ARBA" id="ARBA00022485"/>
    </source>
</evidence>
<evidence type="ECO:0000256" key="3">
    <source>
        <dbReference type="ARBA" id="ARBA00012812"/>
    </source>
</evidence>
<keyword evidence="11 14" id="KW-0411">Iron-sulfur</keyword>
<dbReference type="SUPFAM" id="SSF52518">
    <property type="entry name" value="Thiamin diphosphate-binding fold (THDP-binding)"/>
    <property type="match status" value="2"/>
</dbReference>
<comment type="catalytic activity">
    <reaction evidence="13 14">
        <text>indole-3-pyruvate + 2 oxidized [2Fe-2S]-[ferredoxin] + CoA = (indol-3-yl)acetyl-CoA + 2 reduced [2Fe-2S]-[ferredoxin] + CO2 + H(+)</text>
        <dbReference type="Rhea" id="RHEA:12645"/>
        <dbReference type="Rhea" id="RHEA-COMP:10000"/>
        <dbReference type="Rhea" id="RHEA-COMP:10001"/>
        <dbReference type="ChEBI" id="CHEBI:15378"/>
        <dbReference type="ChEBI" id="CHEBI:16526"/>
        <dbReference type="ChEBI" id="CHEBI:17640"/>
        <dbReference type="ChEBI" id="CHEBI:33737"/>
        <dbReference type="ChEBI" id="CHEBI:33738"/>
        <dbReference type="ChEBI" id="CHEBI:57271"/>
        <dbReference type="ChEBI" id="CHEBI:57287"/>
        <dbReference type="EC" id="1.2.7.8"/>
    </reaction>
</comment>
<dbReference type="SUPFAM" id="SSF54862">
    <property type="entry name" value="4Fe-4S ferredoxins"/>
    <property type="match status" value="1"/>
</dbReference>
<comment type="cofactor">
    <cofactor evidence="14">
        <name>[4Fe-4S] cluster</name>
        <dbReference type="ChEBI" id="CHEBI:49883"/>
    </cofactor>
    <text evidence="14">Binds 2 [4Fe-4S] clusters. In this family the first cluster has a non-standard and varying [4Fe-4S] binding motif CX(2)CX(2)CX(4-5)CP.</text>
</comment>
<dbReference type="CDD" id="cd07034">
    <property type="entry name" value="TPP_PYR_PFOR_IOR-alpha_like"/>
    <property type="match status" value="1"/>
</dbReference>
<dbReference type="InterPro" id="IPR002880">
    <property type="entry name" value="Pyrv_Fd/Flavodoxin_OxRdtase_N"/>
</dbReference>
<dbReference type="InterPro" id="IPR017721">
    <property type="entry name" value="IorA"/>
</dbReference>
<dbReference type="AlphaFoldDB" id="A0A1W2EPV8"/>
<evidence type="ECO:0000256" key="5">
    <source>
        <dbReference type="ARBA" id="ARBA00022448"/>
    </source>
</evidence>
<dbReference type="InterPro" id="IPR009014">
    <property type="entry name" value="Transketo_C/PFOR_II"/>
</dbReference>
<keyword evidence="8 14" id="KW-0249">Electron transport</keyword>
<evidence type="ECO:0000313" key="16">
    <source>
        <dbReference type="EMBL" id="SMD11720.1"/>
    </source>
</evidence>
<dbReference type="Pfam" id="PF02775">
    <property type="entry name" value="TPP_enzyme_C"/>
    <property type="match status" value="1"/>
</dbReference>
<dbReference type="InterPro" id="IPR045025">
    <property type="entry name" value="HACL1-like"/>
</dbReference>
<dbReference type="PIRSF" id="PIRSF006439">
    <property type="entry name" value="Indolepyruvate_ferr_oxidored"/>
    <property type="match status" value="1"/>
</dbReference>
<keyword evidence="7 14" id="KW-0479">Metal-binding</keyword>
<evidence type="ECO:0000259" key="15">
    <source>
        <dbReference type="PROSITE" id="PS51379"/>
    </source>
</evidence>
<dbReference type="FunFam" id="3.40.50.970:FF:000039">
    <property type="entry name" value="Indolepyruvate oxidoreductase subunit IorA"/>
    <property type="match status" value="1"/>
</dbReference>
<dbReference type="Proteomes" id="UP000192418">
    <property type="component" value="Unassembled WGS sequence"/>
</dbReference>
<evidence type="ECO:0000256" key="14">
    <source>
        <dbReference type="PIRNR" id="PIRNR006439"/>
    </source>
</evidence>
<dbReference type="GO" id="GO:0030976">
    <property type="term" value="F:thiamine pyrophosphate binding"/>
    <property type="evidence" value="ECO:0007669"/>
    <property type="project" value="InterPro"/>
</dbReference>
<dbReference type="GO" id="GO:0051539">
    <property type="term" value="F:4 iron, 4 sulfur cluster binding"/>
    <property type="evidence" value="ECO:0007669"/>
    <property type="project" value="UniProtKB-UniRule"/>
</dbReference>
<dbReference type="GO" id="GO:0043805">
    <property type="term" value="F:indolepyruvate ferredoxin oxidoreductase activity"/>
    <property type="evidence" value="ECO:0007669"/>
    <property type="project" value="UniProtKB-UniRule"/>
</dbReference>
<sequence length="647" mass="69927">MKGFINGKPGDSVMLMGNEAIARGALEAGVTVAAAYPGTPSSEILENLSKAAGKIDGLIVEWSANEKVAMEVAAAGSFAGLRSMTSMKQCGINVAADFLTHLSYSGTRGGMVMVSCDDPGGLSSINEEESRAYAQHTEIPLLEPSDVQEAKDMMKYAFELSEHIHNIVMIRSLTRLSHASGPVTLGEILDAGKNAEFKFDGPPLDPDTGIITTVPMVLKHSQMQQKLEKAVEWFEQSPFNAYEGPAAPELLIVTSSVCYLYSKEALHQLELSDRVGILKLGTTWPLPPKLIEKYLRMSDRILVVEETLPLMEEGLKVLAMELAPDIGIKRFHGKRDNLLPSVGELNPSIVARGLAKIMEMAYELESPDAYVAQAQKVATEKLPVRDLVFCPGCPHRASLWSLRHALKLDGRDGFGVADIGCYIMDILPGNYGTCKSIHCMGSGIGVASGFSKLSKFGMKQPVVTTCGDSTFFHSALPGLANAIHHNANLTMLVLDNSGTAMTGFQPHPGLNKDAEGEMAIPIDIESVCRAMGARVEICDPFDVARTQQIMLDMIDGTDGVNVLILKQICALSPEKKAEKKNMMQVNEEACLGDACGCSRLCTRMFRCPALIWDLEKEKARVDEGNCIGCGVCASVCPQNAIRVKEEV</sequence>
<dbReference type="Pfam" id="PF01855">
    <property type="entry name" value="POR_N"/>
    <property type="match status" value="1"/>
</dbReference>
<dbReference type="Pfam" id="PF00037">
    <property type="entry name" value="Fer4"/>
    <property type="match status" value="1"/>
</dbReference>
<dbReference type="CDD" id="cd02008">
    <property type="entry name" value="TPP_IOR_alpha"/>
    <property type="match status" value="1"/>
</dbReference>
<gene>
    <name evidence="16" type="ORF">SAMN02746065_1384</name>
</gene>
<protein>
    <recommendedName>
        <fullName evidence="4 14">Indolepyruvate oxidoreductase subunit IorA</fullName>
        <shortName evidence="14">IOR</shortName>
        <ecNumber evidence="3 14">1.2.7.8</ecNumber>
    </recommendedName>
    <alternativeName>
        <fullName evidence="12 14">Indolepyruvate ferredoxin oxidoreductase subunit alpha</fullName>
    </alternativeName>
</protein>
<dbReference type="Gene3D" id="3.30.70.20">
    <property type="match status" value="1"/>
</dbReference>
<dbReference type="STRING" id="1121400.SAMN02746065_1384"/>
<keyword evidence="6 14" id="KW-0004">4Fe-4S</keyword>
<feature type="domain" description="4Fe-4S ferredoxin-type" evidence="15">
    <location>
        <begin position="617"/>
        <end position="646"/>
    </location>
</feature>
<keyword evidence="9 14" id="KW-0560">Oxidoreductase</keyword>
<dbReference type="InterPro" id="IPR011766">
    <property type="entry name" value="TPP_enzyme_TPP-bd"/>
</dbReference>
<dbReference type="PANTHER" id="PTHR43710">
    <property type="entry name" value="2-HYDROXYACYL-COA LYASE"/>
    <property type="match status" value="1"/>
</dbReference>
<reference evidence="16 17" key="1">
    <citation type="submission" date="2017-04" db="EMBL/GenBank/DDBJ databases">
        <authorList>
            <person name="Afonso C.L."/>
            <person name="Miller P.J."/>
            <person name="Scott M.A."/>
            <person name="Spackman E."/>
            <person name="Goraichik I."/>
            <person name="Dimitrov K.M."/>
            <person name="Suarez D.L."/>
            <person name="Swayne D.E."/>
        </authorList>
    </citation>
    <scope>NUCLEOTIDE SEQUENCE [LARGE SCALE GENOMIC DNA]</scope>
    <source>
        <strain evidence="16 17">DSM 3385</strain>
    </source>
</reference>
<dbReference type="SUPFAM" id="SSF52922">
    <property type="entry name" value="TK C-terminal domain-like"/>
    <property type="match status" value="1"/>
</dbReference>
<comment type="subunit">
    <text evidence="2">Heterodimer of the IorA and IorB subunits.</text>
</comment>
<evidence type="ECO:0000256" key="1">
    <source>
        <dbReference type="ARBA" id="ARBA00002995"/>
    </source>
</evidence>
<dbReference type="InterPro" id="IPR017900">
    <property type="entry name" value="4Fe4S_Fe_S_CS"/>
</dbReference>
<dbReference type="InterPro" id="IPR029061">
    <property type="entry name" value="THDP-binding"/>
</dbReference>
<accession>A0A1W2EPV8</accession>
<dbReference type="GO" id="GO:0046872">
    <property type="term" value="F:metal ion binding"/>
    <property type="evidence" value="ECO:0007669"/>
    <property type="project" value="UniProtKB-UniRule"/>
</dbReference>
<organism evidence="16 17">
    <name type="scientific">Desulfocicer vacuolatum DSM 3385</name>
    <dbReference type="NCBI Taxonomy" id="1121400"/>
    <lineage>
        <taxon>Bacteria</taxon>
        <taxon>Pseudomonadati</taxon>
        <taxon>Thermodesulfobacteriota</taxon>
        <taxon>Desulfobacteria</taxon>
        <taxon>Desulfobacterales</taxon>
        <taxon>Desulfobacteraceae</taxon>
        <taxon>Desulfocicer</taxon>
    </lineage>
</organism>
<evidence type="ECO:0000256" key="2">
    <source>
        <dbReference type="ARBA" id="ARBA00011238"/>
    </source>
</evidence>
<keyword evidence="16" id="KW-0670">Pyruvate</keyword>
<dbReference type="PANTHER" id="PTHR43710:SF7">
    <property type="entry name" value="INDOLEPYRUVATE OXIDOREDUCTASE SUBUNIT IORA"/>
    <property type="match status" value="1"/>
</dbReference>